<keyword evidence="3" id="KW-1185">Reference proteome</keyword>
<sequence>MIGPLIGLLIGLLIGPKMIPISWENPGSVPRFKPWSSEWDKSDKNYTENNFSVDVIDMDLINKLADNNSFNDAEMQKCRKIQKLKKTEDQNFATSELLNISKTAYTSHLMTFNLSFSDKVSKSYNAPKLAKFGPGLLEFLQKSSIKTNESLLPGYTVIESKSDQNLGGNGLLITLKNNFGFRIFELKQHPHWMSANIVGKTTDSKKIKMILINLHLPSAGKRKKDAILTLNRHVHKITENKPHQKLIILGDYNMDIPQVQKFILKSGLNLARCRVENSSGSRYNGLNMGRMLDHILYKSMGERPNYCTVSHTVDLSDHLPIQAEWSIESIIKTKKISKISPKIIEKHANVLLNHNRFAVLADKNADLDTLCNDT</sequence>
<dbReference type="EMBL" id="MBFR01000604">
    <property type="protein sequence ID" value="PVU86794.1"/>
    <property type="molecule type" value="Genomic_DNA"/>
</dbReference>
<comment type="caution">
    <text evidence="2">The sequence shown here is derived from an EMBL/GenBank/DDBJ whole genome shotgun (WGS) entry which is preliminary data.</text>
</comment>
<evidence type="ECO:0008006" key="4">
    <source>
        <dbReference type="Google" id="ProtNLM"/>
    </source>
</evidence>
<dbReference type="InterPro" id="IPR036691">
    <property type="entry name" value="Endo/exonu/phosph_ase_sf"/>
</dbReference>
<evidence type="ECO:0000313" key="3">
    <source>
        <dbReference type="Proteomes" id="UP000245383"/>
    </source>
</evidence>
<keyword evidence="1" id="KW-0732">Signal</keyword>
<feature type="signal peptide" evidence="1">
    <location>
        <begin position="1"/>
        <end position="20"/>
    </location>
</feature>
<dbReference type="Gene3D" id="3.60.10.10">
    <property type="entry name" value="Endonuclease/exonuclease/phosphatase"/>
    <property type="match status" value="1"/>
</dbReference>
<proteinExistence type="predicted"/>
<evidence type="ECO:0000256" key="1">
    <source>
        <dbReference type="SAM" id="SignalP"/>
    </source>
</evidence>
<feature type="chain" id="PRO_5015614260" description="Endonuclease/exonuclease/phosphatase domain-containing protein" evidence="1">
    <location>
        <begin position="21"/>
        <end position="374"/>
    </location>
</feature>
<name>A0A2T9Y3F6_9FUNG</name>
<evidence type="ECO:0000313" key="2">
    <source>
        <dbReference type="EMBL" id="PVU86794.1"/>
    </source>
</evidence>
<reference evidence="2 3" key="1">
    <citation type="journal article" date="2018" name="MBio">
        <title>Comparative Genomics Reveals the Core Gene Toolbox for the Fungus-Insect Symbiosis.</title>
        <authorList>
            <person name="Wang Y."/>
            <person name="Stata M."/>
            <person name="Wang W."/>
            <person name="Stajich J.E."/>
            <person name="White M.M."/>
            <person name="Moncalvo J.M."/>
        </authorList>
    </citation>
    <scope>NUCLEOTIDE SEQUENCE [LARGE SCALE GENOMIC DNA]</scope>
    <source>
        <strain evidence="2 3">SWE-8-4</strain>
    </source>
</reference>
<protein>
    <recommendedName>
        <fullName evidence="4">Endonuclease/exonuclease/phosphatase domain-containing protein</fullName>
    </recommendedName>
</protein>
<feature type="non-terminal residue" evidence="2">
    <location>
        <position position="374"/>
    </location>
</feature>
<dbReference type="Proteomes" id="UP000245383">
    <property type="component" value="Unassembled WGS sequence"/>
</dbReference>
<dbReference type="AlphaFoldDB" id="A0A2T9Y3F6"/>
<dbReference type="OrthoDB" id="5579505at2759"/>
<accession>A0A2T9Y3F6</accession>
<gene>
    <name evidence="2" type="ORF">BB561_006542</name>
</gene>
<organism evidence="2 3">
    <name type="scientific">Smittium simulii</name>
    <dbReference type="NCBI Taxonomy" id="133385"/>
    <lineage>
        <taxon>Eukaryota</taxon>
        <taxon>Fungi</taxon>
        <taxon>Fungi incertae sedis</taxon>
        <taxon>Zoopagomycota</taxon>
        <taxon>Kickxellomycotina</taxon>
        <taxon>Harpellomycetes</taxon>
        <taxon>Harpellales</taxon>
        <taxon>Legeriomycetaceae</taxon>
        <taxon>Smittium</taxon>
    </lineage>
</organism>
<dbReference type="STRING" id="133385.A0A2T9Y3F6"/>
<dbReference type="SUPFAM" id="SSF56219">
    <property type="entry name" value="DNase I-like"/>
    <property type="match status" value="1"/>
</dbReference>